<evidence type="ECO:0000313" key="5">
    <source>
        <dbReference type="Proteomes" id="UP000298050"/>
    </source>
</evidence>
<sequence>MQELNRAIFEENLSEINRILNAGVDIDAVDSTGKTALMQAVEQENIRFVELLIHHGASVNCPGNDGWAPIHLAVDVSIDGTVQSNGVPHSAPTSIIGYLIGKGADLHQETDSGETAYTIARKYENKKITEYLNSAKP</sequence>
<dbReference type="Pfam" id="PF12796">
    <property type="entry name" value="Ank_2"/>
    <property type="match status" value="1"/>
</dbReference>
<proteinExistence type="predicted"/>
<comment type="caution">
    <text evidence="4">The sequence shown here is derived from an EMBL/GenBank/DDBJ whole genome shotgun (WGS) entry which is preliminary data.</text>
</comment>
<name>A0A4Z0LTF9_9GAMM</name>
<dbReference type="InterPro" id="IPR036770">
    <property type="entry name" value="Ankyrin_rpt-contain_sf"/>
</dbReference>
<accession>A0A4Z0LTF9</accession>
<dbReference type="PROSITE" id="PS50297">
    <property type="entry name" value="ANK_REP_REGION"/>
    <property type="match status" value="1"/>
</dbReference>
<dbReference type="AlphaFoldDB" id="A0A4Z0LTF9"/>
<evidence type="ECO:0000256" key="2">
    <source>
        <dbReference type="ARBA" id="ARBA00023043"/>
    </source>
</evidence>
<dbReference type="Gene3D" id="1.25.40.20">
    <property type="entry name" value="Ankyrin repeat-containing domain"/>
    <property type="match status" value="1"/>
</dbReference>
<dbReference type="PANTHER" id="PTHR24189:SF50">
    <property type="entry name" value="ANKYRIN REPEAT AND SOCS BOX PROTEIN 2"/>
    <property type="match status" value="1"/>
</dbReference>
<dbReference type="OrthoDB" id="9812708at2"/>
<dbReference type="PROSITE" id="PS50088">
    <property type="entry name" value="ANK_REPEAT"/>
    <property type="match status" value="1"/>
</dbReference>
<dbReference type="Proteomes" id="UP000298050">
    <property type="component" value="Unassembled WGS sequence"/>
</dbReference>
<keyword evidence="1" id="KW-0677">Repeat</keyword>
<organism evidence="4 5">
    <name type="scientific">Mangrovimicrobium sediminis</name>
    <dbReference type="NCBI Taxonomy" id="2562682"/>
    <lineage>
        <taxon>Bacteria</taxon>
        <taxon>Pseudomonadati</taxon>
        <taxon>Pseudomonadota</taxon>
        <taxon>Gammaproteobacteria</taxon>
        <taxon>Cellvibrionales</taxon>
        <taxon>Halieaceae</taxon>
        <taxon>Mangrovimicrobium</taxon>
    </lineage>
</organism>
<dbReference type="InterPro" id="IPR002110">
    <property type="entry name" value="Ankyrin_rpt"/>
</dbReference>
<dbReference type="PANTHER" id="PTHR24189">
    <property type="entry name" value="MYOTROPHIN"/>
    <property type="match status" value="1"/>
</dbReference>
<keyword evidence="5" id="KW-1185">Reference proteome</keyword>
<protein>
    <submittedName>
        <fullName evidence="4">Ankyrin repeat domain-containing protein</fullName>
    </submittedName>
</protein>
<feature type="repeat" description="ANK" evidence="3">
    <location>
        <begin position="32"/>
        <end position="64"/>
    </location>
</feature>
<reference evidence="4 5" key="1">
    <citation type="submission" date="2019-04" db="EMBL/GenBank/DDBJ databases">
        <title>Taxonomy of novel Haliea sp. from mangrove soil of West Coast of India.</title>
        <authorList>
            <person name="Verma A."/>
            <person name="Kumar P."/>
            <person name="Krishnamurthi S."/>
        </authorList>
    </citation>
    <scope>NUCLEOTIDE SEQUENCE [LARGE SCALE GENOMIC DNA]</scope>
    <source>
        <strain evidence="4 5">SAOS-164</strain>
    </source>
</reference>
<evidence type="ECO:0000256" key="1">
    <source>
        <dbReference type="ARBA" id="ARBA00022737"/>
    </source>
</evidence>
<dbReference type="SMART" id="SM00248">
    <property type="entry name" value="ANK"/>
    <property type="match status" value="2"/>
</dbReference>
<gene>
    <name evidence="4" type="ORF">E4634_20875</name>
</gene>
<evidence type="ECO:0000313" key="4">
    <source>
        <dbReference type="EMBL" id="TGD70673.1"/>
    </source>
</evidence>
<keyword evidence="2 3" id="KW-0040">ANK repeat</keyword>
<dbReference type="InterPro" id="IPR050745">
    <property type="entry name" value="Multifunctional_regulatory"/>
</dbReference>
<dbReference type="SUPFAM" id="SSF48403">
    <property type="entry name" value="Ankyrin repeat"/>
    <property type="match status" value="1"/>
</dbReference>
<evidence type="ECO:0000256" key="3">
    <source>
        <dbReference type="PROSITE-ProRule" id="PRU00023"/>
    </source>
</evidence>
<dbReference type="RefSeq" id="WP_135446628.1">
    <property type="nucleotide sequence ID" value="NZ_SRLE01000024.1"/>
</dbReference>
<dbReference type="EMBL" id="SRLE01000024">
    <property type="protein sequence ID" value="TGD70673.1"/>
    <property type="molecule type" value="Genomic_DNA"/>
</dbReference>